<comment type="caution">
    <text evidence="6">The sequence shown here is derived from an EMBL/GenBank/DDBJ whole genome shotgun (WGS) entry which is preliminary data.</text>
</comment>
<evidence type="ECO:0000313" key="7">
    <source>
        <dbReference type="Proteomes" id="UP001385951"/>
    </source>
</evidence>
<keyword evidence="7" id="KW-1185">Reference proteome</keyword>
<dbReference type="SUPFAM" id="SSF56112">
    <property type="entry name" value="Protein kinase-like (PK-like)"/>
    <property type="match status" value="1"/>
</dbReference>
<feature type="region of interest" description="Disordered" evidence="4">
    <location>
        <begin position="501"/>
        <end position="532"/>
    </location>
</feature>
<accession>A0AAW0FXJ5</accession>
<evidence type="ECO:0000256" key="1">
    <source>
        <dbReference type="ARBA" id="ARBA00022527"/>
    </source>
</evidence>
<evidence type="ECO:0000313" key="6">
    <source>
        <dbReference type="EMBL" id="KAK7683615.1"/>
    </source>
</evidence>
<keyword evidence="2" id="KW-0808">Transferase</keyword>
<dbReference type="Pfam" id="PF02816">
    <property type="entry name" value="Alpha_kinase"/>
    <property type="match status" value="1"/>
</dbReference>
<evidence type="ECO:0000256" key="2">
    <source>
        <dbReference type="ARBA" id="ARBA00022679"/>
    </source>
</evidence>
<proteinExistence type="predicted"/>
<reference evidence="6 7" key="1">
    <citation type="submission" date="2022-09" db="EMBL/GenBank/DDBJ databases">
        <authorList>
            <person name="Palmer J.M."/>
        </authorList>
    </citation>
    <scope>NUCLEOTIDE SEQUENCE [LARGE SCALE GENOMIC DNA]</scope>
    <source>
        <strain evidence="6 7">DSM 7382</strain>
    </source>
</reference>
<feature type="region of interest" description="Disordered" evidence="4">
    <location>
        <begin position="338"/>
        <end position="371"/>
    </location>
</feature>
<keyword evidence="1" id="KW-0723">Serine/threonine-protein kinase</keyword>
<dbReference type="Proteomes" id="UP001385951">
    <property type="component" value="Unassembled WGS sequence"/>
</dbReference>
<dbReference type="GO" id="GO:0004674">
    <property type="term" value="F:protein serine/threonine kinase activity"/>
    <property type="evidence" value="ECO:0007669"/>
    <property type="project" value="UniProtKB-KW"/>
</dbReference>
<dbReference type="EMBL" id="JASBNA010000030">
    <property type="protein sequence ID" value="KAK7683615.1"/>
    <property type="molecule type" value="Genomic_DNA"/>
</dbReference>
<sequence>MAPAPSRVVEPAFVPPPKPAVFATCPKCHGRNVTDALLCQGMGSLLTNYGRWYQRCLQCTWWHWFGPSTPVDAIPSDVQVNHLLRRTSQLSQPVSPVSVICQQPGCPKRPCLANKLCKRNPPCCLSCCAAAGGCSIHRKIATNRTIREMAATTAPPLPATYPVPTPVLVSQAPSHLPVIQPSASMSSASVPSSVSTVVAPRTYARALNPSYAHGWINAHSERAANMEKIEVSQRAAESADNTTTVVLWTKKDEEPFILKVSNATPGSFRVCEHTPLVSRLSDYGNLVQVFDACSNQWVSHAFDLAVPVARNARVLLHAEHLMEEDCVRFNENRSLLSSKGKRTYDSRSPPPTPSKRARRSNSSHTPSPATPIVLFVPASTSSLTSEVMSSSSIVPINSPSTTSAPGQVTSTQLTFPCVYACQMVPMLKEISRLDKLPEIKAAFTRHFPGCLFAKSTVYKHRLTYKKARDMKLVDNYVKAGLTVDGRWNDLKEKVEATWIKGTVSSSDGHPSPESTPTLTPTPPTSTAHLSPEPSHIMVISDDAMMSEEVGVQGHSRTMKVEWFITEEGVISSYYTPQSSSTEVQILSEQPSCSGNKKSVWKFSAHVDGHAYITTFAAKSVIPKDPLWWQPWMNEDSAYFHEGLHLTTCSNLAMAFTSWAGEMDVVIQNFSFPDVFLFTQKDTSQRYIAQQWLEGNILSDLSTSSWGPTLEAFSHWTYSQTKSQAVCMNFQGIETGIGLYIYDCETHQGDSETQSFLGSDSSILFIWEIGHICNSICQGLFLEPLTGLHGFQY</sequence>
<dbReference type="InterPro" id="IPR004166">
    <property type="entry name" value="a-kinase_dom"/>
</dbReference>
<dbReference type="GO" id="GO:0005524">
    <property type="term" value="F:ATP binding"/>
    <property type="evidence" value="ECO:0007669"/>
    <property type="project" value="InterPro"/>
</dbReference>
<dbReference type="InterPro" id="IPR011009">
    <property type="entry name" value="Kinase-like_dom_sf"/>
</dbReference>
<name>A0AAW0FXJ5_9APHY</name>
<keyword evidence="3" id="KW-0418">Kinase</keyword>
<protein>
    <recommendedName>
        <fullName evidence="5">Alpha-type protein kinase domain-containing protein</fullName>
    </recommendedName>
</protein>
<feature type="domain" description="Alpha-type protein kinase" evidence="5">
    <location>
        <begin position="566"/>
        <end position="784"/>
    </location>
</feature>
<evidence type="ECO:0000256" key="4">
    <source>
        <dbReference type="SAM" id="MobiDB-lite"/>
    </source>
</evidence>
<gene>
    <name evidence="6" type="ORF">QCA50_013453</name>
</gene>
<dbReference type="PROSITE" id="PS51158">
    <property type="entry name" value="ALPHA_KINASE"/>
    <property type="match status" value="1"/>
</dbReference>
<dbReference type="Gene3D" id="3.20.200.10">
    <property type="entry name" value="MHCK/EF2 kinase"/>
    <property type="match status" value="1"/>
</dbReference>
<organism evidence="6 7">
    <name type="scientific">Cerrena zonata</name>
    <dbReference type="NCBI Taxonomy" id="2478898"/>
    <lineage>
        <taxon>Eukaryota</taxon>
        <taxon>Fungi</taxon>
        <taxon>Dikarya</taxon>
        <taxon>Basidiomycota</taxon>
        <taxon>Agaricomycotina</taxon>
        <taxon>Agaricomycetes</taxon>
        <taxon>Polyporales</taxon>
        <taxon>Cerrenaceae</taxon>
        <taxon>Cerrena</taxon>
    </lineage>
</organism>
<evidence type="ECO:0000259" key="5">
    <source>
        <dbReference type="PROSITE" id="PS51158"/>
    </source>
</evidence>
<evidence type="ECO:0000256" key="3">
    <source>
        <dbReference type="ARBA" id="ARBA00022777"/>
    </source>
</evidence>
<dbReference type="AlphaFoldDB" id="A0AAW0FXJ5"/>